<comment type="caution">
    <text evidence="2">The sequence shown here is derived from an EMBL/GenBank/DDBJ whole genome shotgun (WGS) entry which is preliminary data.</text>
</comment>
<dbReference type="AlphaFoldDB" id="A0A8J6B5M8"/>
<organism evidence="2 3">
    <name type="scientific">Carpediemonas membranifera</name>
    <dbReference type="NCBI Taxonomy" id="201153"/>
    <lineage>
        <taxon>Eukaryota</taxon>
        <taxon>Metamonada</taxon>
        <taxon>Carpediemonas-like organisms</taxon>
        <taxon>Carpediemonas</taxon>
    </lineage>
</organism>
<evidence type="ECO:0000313" key="3">
    <source>
        <dbReference type="Proteomes" id="UP000717585"/>
    </source>
</evidence>
<sequence>MNALYSDESVSPLDFLRMAVNATVTVLMRTGNREMTGTLVSFDEKFMTMVLSDVDVKETDALGNPVVEHMKELLLHPFQAIAIIPGGIDE</sequence>
<dbReference type="InterPro" id="IPR010920">
    <property type="entry name" value="LSM_dom_sf"/>
</dbReference>
<feature type="domain" description="Sm" evidence="1">
    <location>
        <begin position="15"/>
        <end position="61"/>
    </location>
</feature>
<protein>
    <submittedName>
        <fullName evidence="2">LSM domain</fullName>
    </submittedName>
</protein>
<dbReference type="InterPro" id="IPR001163">
    <property type="entry name" value="Sm_dom_euk/arc"/>
</dbReference>
<evidence type="ECO:0000313" key="2">
    <source>
        <dbReference type="EMBL" id="KAG9390522.1"/>
    </source>
</evidence>
<gene>
    <name evidence="2" type="ORF">J8273_7873</name>
</gene>
<name>A0A8J6B5M8_9EUKA</name>
<dbReference type="Gene3D" id="2.30.30.100">
    <property type="match status" value="1"/>
</dbReference>
<dbReference type="EMBL" id="JAHDYR010000064">
    <property type="protein sequence ID" value="KAG9390522.1"/>
    <property type="molecule type" value="Genomic_DNA"/>
</dbReference>
<keyword evidence="3" id="KW-1185">Reference proteome</keyword>
<dbReference type="Proteomes" id="UP000717585">
    <property type="component" value="Unassembled WGS sequence"/>
</dbReference>
<reference evidence="2" key="1">
    <citation type="submission" date="2021-05" db="EMBL/GenBank/DDBJ databases">
        <title>A free-living protist that lacks canonical eukaryotic 1 DNA replication and segregation systems.</title>
        <authorList>
            <person name="Salas-Leiva D.E."/>
            <person name="Tromer E.C."/>
            <person name="Curtis B.A."/>
            <person name="Jerlstrom-Hultqvist J."/>
            <person name="Kolisko M."/>
            <person name="Yi Z."/>
            <person name="Salas-Leiva J.S."/>
            <person name="Gallot-Lavallee L."/>
            <person name="Kops G.J.P.L."/>
            <person name="Archibald J.M."/>
            <person name="Simpson A.G.B."/>
            <person name="Roger A.J."/>
        </authorList>
    </citation>
    <scope>NUCLEOTIDE SEQUENCE</scope>
    <source>
        <strain evidence="2">BICM</strain>
    </source>
</reference>
<accession>A0A8J6B5M8</accession>
<dbReference type="Pfam" id="PF01423">
    <property type="entry name" value="LSM"/>
    <property type="match status" value="1"/>
</dbReference>
<dbReference type="SUPFAM" id="SSF50182">
    <property type="entry name" value="Sm-like ribonucleoproteins"/>
    <property type="match status" value="1"/>
</dbReference>
<proteinExistence type="predicted"/>
<evidence type="ECO:0000259" key="1">
    <source>
        <dbReference type="Pfam" id="PF01423"/>
    </source>
</evidence>